<dbReference type="GO" id="GO:0016020">
    <property type="term" value="C:membrane"/>
    <property type="evidence" value="ECO:0007669"/>
    <property type="project" value="TreeGrafter"/>
</dbReference>
<dbReference type="InterPro" id="IPR019762">
    <property type="entry name" value="Dynamin_GTPase_CS"/>
</dbReference>
<dbReference type="GO" id="GO:0005737">
    <property type="term" value="C:cytoplasm"/>
    <property type="evidence" value="ECO:0007669"/>
    <property type="project" value="TreeGrafter"/>
</dbReference>
<evidence type="ECO:0000256" key="3">
    <source>
        <dbReference type="ARBA" id="ARBA00023175"/>
    </source>
</evidence>
<dbReference type="InterPro" id="IPR022812">
    <property type="entry name" value="Dynamin"/>
</dbReference>
<dbReference type="PROSITE" id="PS51388">
    <property type="entry name" value="GED"/>
    <property type="match status" value="1"/>
</dbReference>
<accession>A0A6A4KY60</accession>
<dbReference type="Pfam" id="PF01031">
    <property type="entry name" value="Dynamin_M"/>
    <property type="match status" value="1"/>
</dbReference>
<keyword evidence="9" id="KW-1185">Reference proteome</keyword>
<dbReference type="PRINTS" id="PR00195">
    <property type="entry name" value="DYNAMIN"/>
</dbReference>
<sequence>MAADEPLAPSSQPSSPPPTPNAPPLGSSVIPISNKLQDIFAQLGSRSTMELPQVAVVGSQSSGKSSVLESLVGRDFLPRGSDICTRMPLVLQLLQTNRNYSGGSVEEYGEFLHLPGKRFYDFAEIRKEIQAETEREAGGNKGVSDKQIRLKIYSPNVLDITLVDLPGITKVPVGDQPSDIEARIRTMIMSYIKLPSCLILAVTPANADLANSDALQIAGNADPDGHRTIGVITKDIMLNRSIKDALVAEEKFFRSHPVYSDIADRCGIPQLAKTLNQILVQHIKAILPGLKSRISAALVSVAKEHTSYGEITESKASALSSMIEGKSKEMSTSELSGGARIHYIFQSIYVKSLEEVDPCEGLTDDDIRTAIQNATGPKCALFVPVVPFEVLVRKQIARLLDPSLQCARFIYDELIKMSHLCMVNEGQRFPVLRKRMDDVVGNFLRDGLQPSQTMIGHLIEMEMDYINTSHPKFIGGNKAMEIALQQIKSNSVAASTSQKDADPEKVPTTERSLKSRAFLSRSGNGIVPEQVALFLASFCQLHYILLNNLLELGLFYMLREPHHLISYMIALKIALLGVTYDLPANTNGSSWGFSSIFGGTEGRVSMKENSTNMSFSEPVQSIEHAVSMIHLREVCGKDHEGMEIAVTKLLLKSYYDIVRKNVEDSVPKAIMHFLVNHTKRELHNVFIKKLYRDNLFEEMLQEPDEVAMKRKHTRETLRVLQQAFRTLDELPLEAETVERGYSLSTDPTGLPKSSWYSTSRGSTETYTTIPENHKSHKSSDSGELCSPFYPMQIPMALDTIPIWDFSRTVDP</sequence>
<dbReference type="InterPro" id="IPR000375">
    <property type="entry name" value="Dynamin_stalk"/>
</dbReference>
<dbReference type="InterPro" id="IPR001401">
    <property type="entry name" value="Dynamin_GTPase"/>
</dbReference>
<dbReference type="GO" id="GO:0008017">
    <property type="term" value="F:microtubule binding"/>
    <property type="evidence" value="ECO:0007669"/>
    <property type="project" value="TreeGrafter"/>
</dbReference>
<dbReference type="GO" id="GO:0005874">
    <property type="term" value="C:microtubule"/>
    <property type="evidence" value="ECO:0007669"/>
    <property type="project" value="TreeGrafter"/>
</dbReference>
<dbReference type="PANTHER" id="PTHR11566">
    <property type="entry name" value="DYNAMIN"/>
    <property type="match status" value="1"/>
</dbReference>
<feature type="non-terminal residue" evidence="8">
    <location>
        <position position="1"/>
    </location>
</feature>
<dbReference type="GO" id="GO:0003924">
    <property type="term" value="F:GTPase activity"/>
    <property type="evidence" value="ECO:0007669"/>
    <property type="project" value="InterPro"/>
</dbReference>
<feature type="domain" description="Dynamin-type G" evidence="7">
    <location>
        <begin position="48"/>
        <end position="324"/>
    </location>
</feature>
<name>A0A6A4KY60_9ERIC</name>
<dbReference type="SMART" id="SM00302">
    <property type="entry name" value="GED"/>
    <property type="match status" value="1"/>
</dbReference>
<evidence type="ECO:0000256" key="2">
    <source>
        <dbReference type="ARBA" id="ARBA00023134"/>
    </source>
</evidence>
<dbReference type="InterPro" id="IPR027417">
    <property type="entry name" value="P-loop_NTPase"/>
</dbReference>
<keyword evidence="1 4" id="KW-0547">Nucleotide-binding</keyword>
<feature type="compositionally biased region" description="Low complexity" evidence="5">
    <location>
        <begin position="1"/>
        <end position="13"/>
    </location>
</feature>
<organism evidence="8 9">
    <name type="scientific">Rhododendron williamsianum</name>
    <dbReference type="NCBI Taxonomy" id="262921"/>
    <lineage>
        <taxon>Eukaryota</taxon>
        <taxon>Viridiplantae</taxon>
        <taxon>Streptophyta</taxon>
        <taxon>Embryophyta</taxon>
        <taxon>Tracheophyta</taxon>
        <taxon>Spermatophyta</taxon>
        <taxon>Magnoliopsida</taxon>
        <taxon>eudicotyledons</taxon>
        <taxon>Gunneridae</taxon>
        <taxon>Pentapetalae</taxon>
        <taxon>asterids</taxon>
        <taxon>Ericales</taxon>
        <taxon>Ericaceae</taxon>
        <taxon>Ericoideae</taxon>
        <taxon>Rhodoreae</taxon>
        <taxon>Rhododendron</taxon>
    </lineage>
</organism>
<protein>
    <recommendedName>
        <fullName evidence="10">Dynamin-type G domain-containing protein</fullName>
    </recommendedName>
</protein>
<dbReference type="AlphaFoldDB" id="A0A6A4KY60"/>
<dbReference type="PROSITE" id="PS51718">
    <property type="entry name" value="G_DYNAMIN_2"/>
    <property type="match status" value="1"/>
</dbReference>
<dbReference type="EMBL" id="QEFC01003430">
    <property type="protein sequence ID" value="KAE9448361.1"/>
    <property type="molecule type" value="Genomic_DNA"/>
</dbReference>
<evidence type="ECO:0000313" key="8">
    <source>
        <dbReference type="EMBL" id="KAE9448361.1"/>
    </source>
</evidence>
<gene>
    <name evidence="8" type="ORF">C3L33_19724</name>
</gene>
<evidence type="ECO:0000256" key="1">
    <source>
        <dbReference type="ARBA" id="ARBA00022741"/>
    </source>
</evidence>
<evidence type="ECO:0000313" key="9">
    <source>
        <dbReference type="Proteomes" id="UP000428333"/>
    </source>
</evidence>
<dbReference type="Proteomes" id="UP000428333">
    <property type="component" value="Linkage Group LG12"/>
</dbReference>
<dbReference type="PROSITE" id="PS00410">
    <property type="entry name" value="G_DYNAMIN_1"/>
    <property type="match status" value="1"/>
</dbReference>
<dbReference type="InterPro" id="IPR020850">
    <property type="entry name" value="GED_dom"/>
</dbReference>
<dbReference type="InterPro" id="IPR030381">
    <property type="entry name" value="G_DYNAMIN_dom"/>
</dbReference>
<dbReference type="OrthoDB" id="5061070at2759"/>
<dbReference type="InterPro" id="IPR003130">
    <property type="entry name" value="GED"/>
</dbReference>
<dbReference type="SUPFAM" id="SSF52540">
    <property type="entry name" value="P-loop containing nucleoside triphosphate hydrolases"/>
    <property type="match status" value="1"/>
</dbReference>
<feature type="domain" description="GED" evidence="6">
    <location>
        <begin position="644"/>
        <end position="735"/>
    </location>
</feature>
<evidence type="ECO:0000256" key="5">
    <source>
        <dbReference type="SAM" id="MobiDB-lite"/>
    </source>
</evidence>
<evidence type="ECO:0000259" key="7">
    <source>
        <dbReference type="PROSITE" id="PS51718"/>
    </source>
</evidence>
<keyword evidence="3" id="KW-0505">Motor protein</keyword>
<evidence type="ECO:0000256" key="4">
    <source>
        <dbReference type="RuleBase" id="RU003932"/>
    </source>
</evidence>
<dbReference type="Gene3D" id="1.20.120.1240">
    <property type="entry name" value="Dynamin, middle domain"/>
    <property type="match status" value="2"/>
</dbReference>
<reference evidence="8 9" key="1">
    <citation type="journal article" date="2019" name="Genome Biol. Evol.">
        <title>The Rhododendron genome and chromosomal organization provide insight into shared whole-genome duplications across the heath family (Ericaceae).</title>
        <authorList>
            <person name="Soza V.L."/>
            <person name="Lindsley D."/>
            <person name="Waalkes A."/>
            <person name="Ramage E."/>
            <person name="Patwardhan R.P."/>
            <person name="Burton J.N."/>
            <person name="Adey A."/>
            <person name="Kumar A."/>
            <person name="Qiu R."/>
            <person name="Shendure J."/>
            <person name="Hall B."/>
        </authorList>
    </citation>
    <scope>NUCLEOTIDE SEQUENCE [LARGE SCALE GENOMIC DNA]</scope>
    <source>
        <strain evidence="8">RSF 1966-606</strain>
    </source>
</reference>
<dbReference type="PANTHER" id="PTHR11566:SF21">
    <property type="entry name" value="DYNAMIN RELATED PROTEIN 1, ISOFORM A"/>
    <property type="match status" value="1"/>
</dbReference>
<dbReference type="SMART" id="SM00053">
    <property type="entry name" value="DYNc"/>
    <property type="match status" value="1"/>
</dbReference>
<comment type="similarity">
    <text evidence="4">Belongs to the TRAFAC class dynamin-like GTPase superfamily. Dynamin/Fzo/YdjA family.</text>
</comment>
<evidence type="ECO:0008006" key="10">
    <source>
        <dbReference type="Google" id="ProtNLM"/>
    </source>
</evidence>
<dbReference type="CDD" id="cd08771">
    <property type="entry name" value="DLP_1"/>
    <property type="match status" value="1"/>
</dbReference>
<evidence type="ECO:0000259" key="6">
    <source>
        <dbReference type="PROSITE" id="PS51388"/>
    </source>
</evidence>
<dbReference type="Pfam" id="PF02212">
    <property type="entry name" value="GED"/>
    <property type="match status" value="1"/>
</dbReference>
<dbReference type="GO" id="GO:0005525">
    <property type="term" value="F:GTP binding"/>
    <property type="evidence" value="ECO:0007669"/>
    <property type="project" value="UniProtKB-KW"/>
</dbReference>
<keyword evidence="2 4" id="KW-0342">GTP-binding</keyword>
<feature type="compositionally biased region" description="Pro residues" evidence="5">
    <location>
        <begin position="14"/>
        <end position="23"/>
    </location>
</feature>
<feature type="region of interest" description="Disordered" evidence="5">
    <location>
        <begin position="1"/>
        <end position="28"/>
    </location>
</feature>
<comment type="caution">
    <text evidence="8">The sequence shown here is derived from an EMBL/GenBank/DDBJ whole genome shotgun (WGS) entry which is preliminary data.</text>
</comment>
<proteinExistence type="inferred from homology"/>
<dbReference type="Gene3D" id="3.40.50.300">
    <property type="entry name" value="P-loop containing nucleotide triphosphate hydrolases"/>
    <property type="match status" value="1"/>
</dbReference>